<dbReference type="Proteomes" id="UP000756921">
    <property type="component" value="Unassembled WGS sequence"/>
</dbReference>
<name>A0A9P6GTB8_9PLEO</name>
<dbReference type="InterPro" id="IPR036291">
    <property type="entry name" value="NAD(P)-bd_dom_sf"/>
</dbReference>
<keyword evidence="7" id="KW-1185">Reference proteome</keyword>
<dbReference type="CDD" id="cd00067">
    <property type="entry name" value="GAL4"/>
    <property type="match status" value="1"/>
</dbReference>
<reference evidence="6" key="1">
    <citation type="journal article" date="2020" name="Mol. Plant Microbe Interact.">
        <title>Genome Sequence of the Biocontrol Agent Coniothyrium minitans strain Conio (IMI 134523).</title>
        <authorList>
            <person name="Patel D."/>
            <person name="Shittu T.A."/>
            <person name="Baroncelli R."/>
            <person name="Muthumeenakshi S."/>
            <person name="Osborne T.H."/>
            <person name="Janganan T.K."/>
            <person name="Sreenivasaprasad S."/>
        </authorList>
    </citation>
    <scope>NUCLEOTIDE SEQUENCE</scope>
    <source>
        <strain evidence="6">Conio</strain>
    </source>
</reference>
<dbReference type="PANTHER" id="PTHR24321:SF8">
    <property type="entry name" value="ESTRADIOL 17-BETA-DEHYDROGENASE 8-RELATED"/>
    <property type="match status" value="1"/>
</dbReference>
<dbReference type="PROSITE" id="PS50048">
    <property type="entry name" value="ZN2_CY6_FUNGAL_2"/>
    <property type="match status" value="1"/>
</dbReference>
<dbReference type="Gene3D" id="4.10.240.10">
    <property type="entry name" value="Zn(2)-C6 fungal-type DNA-binding domain"/>
    <property type="match status" value="1"/>
</dbReference>
<dbReference type="InterPro" id="IPR036864">
    <property type="entry name" value="Zn2-C6_fun-type_DNA-bd_sf"/>
</dbReference>
<dbReference type="EMBL" id="WJXW01000001">
    <property type="protein sequence ID" value="KAF9740745.1"/>
    <property type="molecule type" value="Genomic_DNA"/>
</dbReference>
<dbReference type="AlphaFoldDB" id="A0A9P6GTB8"/>
<dbReference type="PANTHER" id="PTHR24321">
    <property type="entry name" value="DEHYDROGENASES, SHORT CHAIN"/>
    <property type="match status" value="1"/>
</dbReference>
<protein>
    <recommendedName>
        <fullName evidence="5">Zn(2)-C6 fungal-type domain-containing protein</fullName>
    </recommendedName>
</protein>
<gene>
    <name evidence="6" type="ORF">PMIN01_00284</name>
</gene>
<dbReference type="FunFam" id="3.40.50.720:FF:000084">
    <property type="entry name" value="Short-chain dehydrogenase reductase"/>
    <property type="match status" value="1"/>
</dbReference>
<dbReference type="OrthoDB" id="5089701at2759"/>
<dbReference type="PRINTS" id="PR00081">
    <property type="entry name" value="GDHRDH"/>
</dbReference>
<dbReference type="SUPFAM" id="SSF51735">
    <property type="entry name" value="NAD(P)-binding Rossmann-fold domains"/>
    <property type="match status" value="1"/>
</dbReference>
<evidence type="ECO:0000256" key="1">
    <source>
        <dbReference type="ARBA" id="ARBA00006484"/>
    </source>
</evidence>
<evidence type="ECO:0000259" key="5">
    <source>
        <dbReference type="PROSITE" id="PS50048"/>
    </source>
</evidence>
<dbReference type="SUPFAM" id="SSF57701">
    <property type="entry name" value="Zn2/Cys6 DNA-binding domain"/>
    <property type="match status" value="1"/>
</dbReference>
<dbReference type="PROSITE" id="PS00463">
    <property type="entry name" value="ZN2_CY6_FUNGAL_1"/>
    <property type="match status" value="1"/>
</dbReference>
<dbReference type="Gene3D" id="3.40.50.720">
    <property type="entry name" value="NAD(P)-binding Rossmann-like Domain"/>
    <property type="match status" value="1"/>
</dbReference>
<dbReference type="SMART" id="SM00066">
    <property type="entry name" value="GAL4"/>
    <property type="match status" value="1"/>
</dbReference>
<dbReference type="Pfam" id="PF11951">
    <property type="entry name" value="Fungal_trans_2"/>
    <property type="match status" value="1"/>
</dbReference>
<dbReference type="CDD" id="cd05233">
    <property type="entry name" value="SDR_c"/>
    <property type="match status" value="1"/>
</dbReference>
<dbReference type="InterPro" id="IPR002347">
    <property type="entry name" value="SDR_fam"/>
</dbReference>
<dbReference type="InterPro" id="IPR021858">
    <property type="entry name" value="Fun_TF"/>
</dbReference>
<dbReference type="CDD" id="cd12148">
    <property type="entry name" value="fungal_TF_MHR"/>
    <property type="match status" value="1"/>
</dbReference>
<organism evidence="6 7">
    <name type="scientific">Paraphaeosphaeria minitans</name>
    <dbReference type="NCBI Taxonomy" id="565426"/>
    <lineage>
        <taxon>Eukaryota</taxon>
        <taxon>Fungi</taxon>
        <taxon>Dikarya</taxon>
        <taxon>Ascomycota</taxon>
        <taxon>Pezizomycotina</taxon>
        <taxon>Dothideomycetes</taxon>
        <taxon>Pleosporomycetidae</taxon>
        <taxon>Pleosporales</taxon>
        <taxon>Massarineae</taxon>
        <taxon>Didymosphaeriaceae</taxon>
        <taxon>Paraphaeosphaeria</taxon>
    </lineage>
</organism>
<dbReference type="InterPro" id="IPR001138">
    <property type="entry name" value="Zn2Cys6_DnaBD"/>
</dbReference>
<accession>A0A9P6GTB8</accession>
<dbReference type="PROSITE" id="PS00061">
    <property type="entry name" value="ADH_SHORT"/>
    <property type="match status" value="1"/>
</dbReference>
<dbReference type="PRINTS" id="PR00080">
    <property type="entry name" value="SDRFAMILY"/>
</dbReference>
<evidence type="ECO:0000256" key="4">
    <source>
        <dbReference type="ARBA" id="ARBA00023242"/>
    </source>
</evidence>
<evidence type="ECO:0000313" key="6">
    <source>
        <dbReference type="EMBL" id="KAF9740745.1"/>
    </source>
</evidence>
<comment type="similarity">
    <text evidence="1">Belongs to the short-chain dehydrogenases/reductases (SDR) family.</text>
</comment>
<dbReference type="InterPro" id="IPR020904">
    <property type="entry name" value="Sc_DH/Rdtase_CS"/>
</dbReference>
<evidence type="ECO:0000256" key="3">
    <source>
        <dbReference type="ARBA" id="ARBA00023002"/>
    </source>
</evidence>
<sequence>MDTPAAEPVRSRSFGGCATCRNRHMKCDEGRPTCSTCRSSEIVCGGYEKAIFFDFEGAPEASSLRFRRPLLTEEERKSMSEWITSAVPSTLVNRSLSQIDEECEEAAETRDVQISHGPFGAFRLIQSMADVKILHAPLNGVVEDAHVTSPQYDELVCATNTGFSPRTQQWIDTIFEPTFQGIHSDIFDIPEITLDGSRIEEIIDDSMIPILDSSSYQPGAGTLPFHPDASYTQMNTPVGCGPGSVVTAAGNIVPSDAVMLLKHYQTAVLQLLTPFRHSKTPWHVLFIPHAKNCLAALTLGESIDSASLCLFHGILAVSAFSMGGLSQSSTWLDQARRYQQYARRSCKSMLKTAYNIPKTAKYKSILMALLTLVQVSMVTGNRDQTECYFLEAEKFIRLRGLNRKKSRKVRLLHHCYAFERILHESTSVESLDSSHRRHVREAVETSGLAIFQDNMSFCLGPWSDLDQDMKRVKGQEEGENDLHLEYPGIWSATLYPEIFGVPETWLFLVSLVIRLTREKDTVQQGGPPSGNLSVKDFLSRAKAVEKCINQMRQPMNIDHCTDPAVENMLDAMQNALSIYFYRKVYDLDSVLLQKKVERVRDCLFKCNPTDSDAAFGFARLLWPVFVAASAAMHPEVQASFALWLNGATRKSGLSVFSGTLNNLERIWQQENMLAAVKRTQLMLIHLSSNCRGTNKSNMAGFSDKVVCITGAASGMGFATAKLLASRGAMLSLADINQDAVHAAVQSLSDPHKHMWAVVDVRDPASVDAWVISTKRKYGQVDGAVNMAGIICKTNPVAELSDDDWDRSFAVNSKGVFNCIRAQLNAMGYGGSIVSAASVFGQFGAAGNAAYCATKAAVISLTRTAAKENQYIRVNCVSPGSVNTPMSQGEDPEHVKKGLQVTAQKRRAEPIEVAQVIAFLLSDEASFVTGAVYNVDGGWMSRLVTNRRTSHGSWRLLKPYIKHSILDATECADGPPRHVLHVASVLTLRCELVNMIGPYAKLQRAIEPAIAPALNFLGQCKQSNVTPRILIYICSNDGISSAAQLSIDLQRQRNDPLPFMVIYLRQLLRRSKILEDLQRLHESVPCVLPYLHRGVYCSSRALWCSLPLDCHGALQEPRGALVQNHPEHGTGGER</sequence>
<proteinExistence type="inferred from homology"/>
<dbReference type="GO" id="GO:0016491">
    <property type="term" value="F:oxidoreductase activity"/>
    <property type="evidence" value="ECO:0007669"/>
    <property type="project" value="UniProtKB-KW"/>
</dbReference>
<dbReference type="GO" id="GO:0008270">
    <property type="term" value="F:zinc ion binding"/>
    <property type="evidence" value="ECO:0007669"/>
    <property type="project" value="InterPro"/>
</dbReference>
<dbReference type="Pfam" id="PF13561">
    <property type="entry name" value="adh_short_C2"/>
    <property type="match status" value="1"/>
</dbReference>
<dbReference type="Pfam" id="PF00172">
    <property type="entry name" value="Zn_clus"/>
    <property type="match status" value="1"/>
</dbReference>
<dbReference type="GO" id="GO:0000981">
    <property type="term" value="F:DNA-binding transcription factor activity, RNA polymerase II-specific"/>
    <property type="evidence" value="ECO:0007669"/>
    <property type="project" value="InterPro"/>
</dbReference>
<keyword evidence="2" id="KW-0521">NADP</keyword>
<evidence type="ECO:0000256" key="2">
    <source>
        <dbReference type="ARBA" id="ARBA00022857"/>
    </source>
</evidence>
<feature type="domain" description="Zn(2)-C6 fungal-type" evidence="5">
    <location>
        <begin position="16"/>
        <end position="44"/>
    </location>
</feature>
<evidence type="ECO:0000313" key="7">
    <source>
        <dbReference type="Proteomes" id="UP000756921"/>
    </source>
</evidence>
<keyword evidence="4" id="KW-0539">Nucleus</keyword>
<keyword evidence="3" id="KW-0560">Oxidoreductase</keyword>
<comment type="caution">
    <text evidence="6">The sequence shown here is derived from an EMBL/GenBank/DDBJ whole genome shotgun (WGS) entry which is preliminary data.</text>
</comment>